<evidence type="ECO:0000259" key="1">
    <source>
        <dbReference type="PROSITE" id="PS50206"/>
    </source>
</evidence>
<dbReference type="EMBL" id="FOHZ01000004">
    <property type="protein sequence ID" value="SET08171.1"/>
    <property type="molecule type" value="Genomic_DNA"/>
</dbReference>
<dbReference type="CDD" id="cd00158">
    <property type="entry name" value="RHOD"/>
    <property type="match status" value="1"/>
</dbReference>
<feature type="domain" description="Rhodanese" evidence="1">
    <location>
        <begin position="27"/>
        <end position="119"/>
    </location>
</feature>
<dbReference type="Pfam" id="PF00581">
    <property type="entry name" value="Rhodanese"/>
    <property type="match status" value="1"/>
</dbReference>
<reference evidence="3" key="1">
    <citation type="submission" date="2016-10" db="EMBL/GenBank/DDBJ databases">
        <authorList>
            <person name="Varghese N."/>
            <person name="Submissions S."/>
        </authorList>
    </citation>
    <scope>NUCLEOTIDE SEQUENCE [LARGE SCALE GENOMIC DNA]</scope>
    <source>
        <strain evidence="3">CGMCC 1.6489</strain>
    </source>
</reference>
<organism evidence="2 3">
    <name type="scientific">Marinobacter segnicrescens</name>
    <dbReference type="NCBI Taxonomy" id="430453"/>
    <lineage>
        <taxon>Bacteria</taxon>
        <taxon>Pseudomonadati</taxon>
        <taxon>Pseudomonadota</taxon>
        <taxon>Gammaproteobacteria</taxon>
        <taxon>Pseudomonadales</taxon>
        <taxon>Marinobacteraceae</taxon>
        <taxon>Marinobacter</taxon>
    </lineage>
</organism>
<dbReference type="PROSITE" id="PS50206">
    <property type="entry name" value="RHODANESE_3"/>
    <property type="match status" value="1"/>
</dbReference>
<gene>
    <name evidence="2" type="ORF">SAMN04487962_10490</name>
</gene>
<dbReference type="InterPro" id="IPR001763">
    <property type="entry name" value="Rhodanese-like_dom"/>
</dbReference>
<dbReference type="AlphaFoldDB" id="A0A1I0BMC1"/>
<dbReference type="SMART" id="SM00450">
    <property type="entry name" value="RHOD"/>
    <property type="match status" value="1"/>
</dbReference>
<proteinExistence type="predicted"/>
<dbReference type="STRING" id="430453.SAMN04487962_10490"/>
<dbReference type="GO" id="GO:0004792">
    <property type="term" value="F:thiosulfate-cyanide sulfurtransferase activity"/>
    <property type="evidence" value="ECO:0007669"/>
    <property type="project" value="InterPro"/>
</dbReference>
<sequence length="126" mass="13920">MKTAHDLVEAARAEITELPLDRSEDAIREADLLIDVREPEEYHAGHLPGAINVPRGLLEFKLSNDPALEDRSLNLVIYCKNSGRSALSAKVMKEMGYLHVQSIAGGIEAWEAADMPLVKPQLPDFD</sequence>
<dbReference type="SUPFAM" id="SSF52821">
    <property type="entry name" value="Rhodanese/Cell cycle control phosphatase"/>
    <property type="match status" value="1"/>
</dbReference>
<dbReference type="PANTHER" id="PTHR44086">
    <property type="entry name" value="THIOSULFATE SULFURTRANSFERASE RDL2, MITOCHONDRIAL-RELATED"/>
    <property type="match status" value="1"/>
</dbReference>
<dbReference type="Proteomes" id="UP000198762">
    <property type="component" value="Unassembled WGS sequence"/>
</dbReference>
<protein>
    <submittedName>
        <fullName evidence="2">Rhodanese-related sulfurtransferase</fullName>
    </submittedName>
</protein>
<dbReference type="PROSITE" id="PS00380">
    <property type="entry name" value="RHODANESE_1"/>
    <property type="match status" value="1"/>
</dbReference>
<evidence type="ECO:0000313" key="2">
    <source>
        <dbReference type="EMBL" id="SET08171.1"/>
    </source>
</evidence>
<keyword evidence="2" id="KW-0808">Transferase</keyword>
<dbReference type="Gene3D" id="3.40.250.10">
    <property type="entry name" value="Rhodanese-like domain"/>
    <property type="match status" value="1"/>
</dbReference>
<evidence type="ECO:0000313" key="3">
    <source>
        <dbReference type="Proteomes" id="UP000198762"/>
    </source>
</evidence>
<name>A0A1I0BMC1_9GAMM</name>
<dbReference type="InterPro" id="IPR036873">
    <property type="entry name" value="Rhodanese-like_dom_sf"/>
</dbReference>
<keyword evidence="3" id="KW-1185">Reference proteome</keyword>
<dbReference type="InterPro" id="IPR001307">
    <property type="entry name" value="Thiosulphate_STrfase_CS"/>
</dbReference>
<dbReference type="PANTHER" id="PTHR44086:SF10">
    <property type="entry name" value="THIOSULFATE SULFURTRANSFERASE_RHODANESE-LIKE DOMAIN-CONTAINING PROTEIN 3"/>
    <property type="match status" value="1"/>
</dbReference>
<dbReference type="RefSeq" id="WP_091849749.1">
    <property type="nucleotide sequence ID" value="NZ_FOHZ01000004.1"/>
</dbReference>
<dbReference type="OrthoDB" id="9791096at2"/>
<accession>A0A1I0BMC1</accession>